<keyword evidence="6 40" id="KW-0032">Aminotransferase</keyword>
<evidence type="ECO:0000256" key="36">
    <source>
        <dbReference type="ARBA" id="ARBA00048916"/>
    </source>
</evidence>
<dbReference type="CDD" id="cd00610">
    <property type="entry name" value="OAT_like"/>
    <property type="match status" value="1"/>
</dbReference>
<evidence type="ECO:0000256" key="21">
    <source>
        <dbReference type="ARBA" id="ARBA00043749"/>
    </source>
</evidence>
<evidence type="ECO:0000256" key="31">
    <source>
        <dbReference type="ARBA" id="ARBA00047892"/>
    </source>
</evidence>
<evidence type="ECO:0000313" key="41">
    <source>
        <dbReference type="Proteomes" id="UP000770661"/>
    </source>
</evidence>
<keyword evidence="41" id="KW-1185">Reference proteome</keyword>
<dbReference type="GO" id="GO:0030170">
    <property type="term" value="F:pyridoxal phosphate binding"/>
    <property type="evidence" value="ECO:0007669"/>
    <property type="project" value="InterPro"/>
</dbReference>
<comment type="catalytic activity">
    <reaction evidence="34">
        <text>N(omega),N(omega)-dimethyl-L-arginine + 2-oxobutanoate = 5-(3,3-dimethylguanidino)-2-oxopentanoate + (2S)-2-aminobutanoate</text>
        <dbReference type="Rhea" id="RHEA:77351"/>
        <dbReference type="ChEBI" id="CHEBI:16763"/>
        <dbReference type="ChEBI" id="CHEBI:58326"/>
        <dbReference type="ChEBI" id="CHEBI:74359"/>
        <dbReference type="ChEBI" id="CHEBI:197301"/>
    </reaction>
</comment>
<comment type="function">
    <text evidence="38">Multifunctional aminotransferase with a broad substrate specificity. Catalyzes the conversion of glyoxylate to glycine using alanine as the amino donor. Catalyzes metabolism of not L- but the D-isomer of D-beta-aminoisobutyric acid to generate 2-methyl-3-oxopropanoate and alanine. Catalyzes the transfer of the amino group from beta-alanine to pyruvate to yield L-alanine and 3-oxopropanoate. Can metabolize NG-monomethyl-L-arginine (NMMA), asymmetric NG,NG-dimethyl-L-arginine (ADMA) and symmetric NG,N'G-dimethyl-L-arginine (SDMA). ADMA is a potent inhibitor of nitric-oxide (NO) synthase, and this activity provides mechanism through which the kidney regulates blood pressure.</text>
</comment>
<dbReference type="InterPro" id="IPR005814">
    <property type="entry name" value="Aminotrans_3"/>
</dbReference>
<evidence type="ECO:0000256" key="14">
    <source>
        <dbReference type="ARBA" id="ARBA00041662"/>
    </source>
</evidence>
<dbReference type="GO" id="GO:0009436">
    <property type="term" value="P:glyoxylate catabolic process"/>
    <property type="evidence" value="ECO:0007669"/>
    <property type="project" value="TreeGrafter"/>
</dbReference>
<dbReference type="InterPro" id="IPR015424">
    <property type="entry name" value="PyrdxlP-dep_Trfase"/>
</dbReference>
<comment type="catalytic activity">
    <reaction evidence="36">
        <text>oxaloacetate + L-alanine = L-aspartate + pyruvate</text>
        <dbReference type="Rhea" id="RHEA:77347"/>
        <dbReference type="ChEBI" id="CHEBI:15361"/>
        <dbReference type="ChEBI" id="CHEBI:16452"/>
        <dbReference type="ChEBI" id="CHEBI:29991"/>
        <dbReference type="ChEBI" id="CHEBI:57972"/>
    </reaction>
</comment>
<evidence type="ECO:0000256" key="1">
    <source>
        <dbReference type="ARBA" id="ARBA00001933"/>
    </source>
</evidence>
<evidence type="ECO:0000256" key="32">
    <source>
        <dbReference type="ARBA" id="ARBA00048264"/>
    </source>
</evidence>
<evidence type="ECO:0000256" key="39">
    <source>
        <dbReference type="RuleBase" id="RU003560"/>
    </source>
</evidence>
<dbReference type="GO" id="GO:0008453">
    <property type="term" value="F:alanine-glyoxylate transaminase activity"/>
    <property type="evidence" value="ECO:0007669"/>
    <property type="project" value="UniProtKB-EC"/>
</dbReference>
<evidence type="ECO:0000256" key="16">
    <source>
        <dbReference type="ARBA" id="ARBA00042611"/>
    </source>
</evidence>
<dbReference type="Proteomes" id="UP000770661">
    <property type="component" value="Unassembled WGS sequence"/>
</dbReference>
<dbReference type="GO" id="GO:0005739">
    <property type="term" value="C:mitochondrion"/>
    <property type="evidence" value="ECO:0007669"/>
    <property type="project" value="UniProtKB-SubCell"/>
</dbReference>
<evidence type="ECO:0000256" key="17">
    <source>
        <dbReference type="ARBA" id="ARBA00042669"/>
    </source>
</evidence>
<evidence type="ECO:0000256" key="10">
    <source>
        <dbReference type="ARBA" id="ARBA00023128"/>
    </source>
</evidence>
<dbReference type="EMBL" id="JACEEZ010000595">
    <property type="protein sequence ID" value="KAG0730050.1"/>
    <property type="molecule type" value="Genomic_DNA"/>
</dbReference>
<dbReference type="GO" id="GO:0019481">
    <property type="term" value="P:L-alanine catabolic process, by transamination"/>
    <property type="evidence" value="ECO:0007669"/>
    <property type="project" value="TreeGrafter"/>
</dbReference>
<keyword evidence="9" id="KW-0809">Transit peptide</keyword>
<dbReference type="OrthoDB" id="10261433at2759"/>
<evidence type="ECO:0000256" key="27">
    <source>
        <dbReference type="ARBA" id="ARBA00043826"/>
    </source>
</evidence>
<evidence type="ECO:0000256" key="37">
    <source>
        <dbReference type="ARBA" id="ARBA00049480"/>
    </source>
</evidence>
<dbReference type="FunFam" id="3.40.640.10:FF:000055">
    <property type="entry name" value="Alanine--glyoxylate aminotransferase 2, mitochondrial"/>
    <property type="match status" value="1"/>
</dbReference>
<evidence type="ECO:0000256" key="15">
    <source>
        <dbReference type="ARBA" id="ARBA00041845"/>
    </source>
</evidence>
<dbReference type="PANTHER" id="PTHR45688:SF3">
    <property type="entry name" value="ALANINE--GLYOXYLATE AMINOTRANSFERASE 2, MITOCHONDRIAL"/>
    <property type="match status" value="1"/>
</dbReference>
<evidence type="ECO:0000256" key="23">
    <source>
        <dbReference type="ARBA" id="ARBA00043758"/>
    </source>
</evidence>
<proteinExistence type="inferred from homology"/>
<evidence type="ECO:0000256" key="8">
    <source>
        <dbReference type="ARBA" id="ARBA00022898"/>
    </source>
</evidence>
<comment type="catalytic activity">
    <reaction evidence="37">
        <text>N(omega),N('omega)-dimethyl-L-arginine + glyoxylate = 5-(3,3'-dimethylguanidino)-2-oxopentanoate + glycine</text>
        <dbReference type="Rhea" id="RHEA:77315"/>
        <dbReference type="ChEBI" id="CHEBI:36655"/>
        <dbReference type="ChEBI" id="CHEBI:57305"/>
        <dbReference type="ChEBI" id="CHEBI:197308"/>
        <dbReference type="ChEBI" id="CHEBI:197310"/>
    </reaction>
</comment>
<evidence type="ECO:0000256" key="12">
    <source>
        <dbReference type="ARBA" id="ARBA00039130"/>
    </source>
</evidence>
<comment type="subunit">
    <text evidence="4">Homotetramer.</text>
</comment>
<evidence type="ECO:0000256" key="18">
    <source>
        <dbReference type="ARBA" id="ARBA00043669"/>
    </source>
</evidence>
<dbReference type="PROSITE" id="PS00600">
    <property type="entry name" value="AA_TRANSFER_CLASS_3"/>
    <property type="match status" value="1"/>
</dbReference>
<evidence type="ECO:0000256" key="2">
    <source>
        <dbReference type="ARBA" id="ARBA00004173"/>
    </source>
</evidence>
<comment type="catalytic activity">
    <reaction evidence="31">
        <text>N(omega),N(omega)-dimethyl-L-arginine + glyoxylate = 5-(3,3-dimethylguanidino)-2-oxopentanoate + glycine</text>
        <dbReference type="Rhea" id="RHEA:77311"/>
        <dbReference type="ChEBI" id="CHEBI:36655"/>
        <dbReference type="ChEBI" id="CHEBI:57305"/>
        <dbReference type="ChEBI" id="CHEBI:58326"/>
        <dbReference type="ChEBI" id="CHEBI:197301"/>
    </reaction>
</comment>
<comment type="catalytic activity">
    <reaction evidence="32">
        <text>L-ornithine + glyoxylate = 5-amino-2-oxopentanoate + glycine</text>
        <dbReference type="Rhea" id="RHEA:77331"/>
        <dbReference type="ChEBI" id="CHEBI:36655"/>
        <dbReference type="ChEBI" id="CHEBI:46911"/>
        <dbReference type="ChEBI" id="CHEBI:57305"/>
        <dbReference type="ChEBI" id="CHEBI:58802"/>
    </reaction>
</comment>
<dbReference type="AlphaFoldDB" id="A0A8J5D5T2"/>
<evidence type="ECO:0000256" key="22">
    <source>
        <dbReference type="ARBA" id="ARBA00043751"/>
    </source>
</evidence>
<sequence>MLRSIRSRCSILPSVRCLGSAGVSMPPCDHLPSPYKGISYEDMREVRRKNLNPALATNFSEPLLIHEGHMQWLFDHTGRRYLDLFGGIVTVSVGHCHPKVKEAATKQMSKLWHTTNIYMHPKIHEYAERITETLPGDLKVVYFVNSGSEANDLAMMMARLYTGSFDIVTLRNSYHGASPYCIGLTAQGTWKYGFANGFGIHNASNPDPYRGLWGGYRDCEVQSTRASESMLEGGECSSAQKYVDQLEEVLAYSIPRGRLAAFFAESIQGVGGTVQFPLGYLKKAFEKVRSYGGLCVADEVQSGFGRTGDHFWGFEGHDVIPDIVTMAKSIGNGFPLAAVVTTPAVAATMAQALHFNTFGGNPIACAVGISVLETMKEEKTQENCKVLGPYFLNKLAEIRDKYPIVGDVRGKGLMLGLELVEDKGSRQPISAPRIMEVWDGLKNLGVIVGRGGHYGQVLRMKPPMCITKEDVDFAVEALHEVLQKACDK</sequence>
<comment type="catalytic activity">
    <reaction evidence="23">
        <text>N(omega)-methyl-L-arginine + pyruvate = 5-(3-methylguanidino)-2-oxopentanoate + L-alanine</text>
        <dbReference type="Rhea" id="RHEA:77319"/>
        <dbReference type="ChEBI" id="CHEBI:15361"/>
        <dbReference type="ChEBI" id="CHEBI:57972"/>
        <dbReference type="ChEBI" id="CHEBI:114953"/>
        <dbReference type="ChEBI" id="CHEBI:197314"/>
    </reaction>
</comment>
<comment type="catalytic activity">
    <reaction evidence="33">
        <text>2-oxohexanoate + N(omega),N(omega)-dimethyl-L-arginine = L-2-aminohexanoate + 5-(3,3-dimethylguanidino)-2-oxopentanoate</text>
        <dbReference type="Rhea" id="RHEA:77363"/>
        <dbReference type="ChEBI" id="CHEBI:35177"/>
        <dbReference type="ChEBI" id="CHEBI:58326"/>
        <dbReference type="ChEBI" id="CHEBI:58455"/>
        <dbReference type="ChEBI" id="CHEBI:197301"/>
    </reaction>
</comment>
<dbReference type="InterPro" id="IPR049704">
    <property type="entry name" value="Aminotrans_3_PPA_site"/>
</dbReference>
<keyword evidence="10" id="KW-0496">Mitochondrion</keyword>
<dbReference type="EC" id="2.6.1.40" evidence="12"/>
<comment type="cofactor">
    <cofactor evidence="1">
        <name>pyridoxal 5'-phosphate</name>
        <dbReference type="ChEBI" id="CHEBI:597326"/>
    </cofactor>
</comment>
<comment type="caution">
    <text evidence="40">The sequence shown here is derived from an EMBL/GenBank/DDBJ whole genome shotgun (WGS) entry which is preliminary data.</text>
</comment>
<dbReference type="InterPro" id="IPR015421">
    <property type="entry name" value="PyrdxlP-dep_Trfase_major"/>
</dbReference>
<dbReference type="PANTHER" id="PTHR45688">
    <property type="match status" value="1"/>
</dbReference>
<dbReference type="GO" id="GO:0016223">
    <property type="term" value="F:beta-alanine:pyruvate transaminase activity"/>
    <property type="evidence" value="ECO:0007669"/>
    <property type="project" value="UniProtKB-EC"/>
</dbReference>
<dbReference type="EC" id="2.6.1.18" evidence="28"/>
<evidence type="ECO:0000256" key="3">
    <source>
        <dbReference type="ARBA" id="ARBA00008954"/>
    </source>
</evidence>
<protein>
    <recommendedName>
        <fullName evidence="13">Alanine--glyoxylate aminotransferase 2, mitochondrial</fullName>
        <ecNumber evidence="28">2.6.1.18</ecNumber>
        <ecNumber evidence="12">2.6.1.40</ecNumber>
        <ecNumber evidence="5">2.6.1.44</ecNumber>
    </recommendedName>
    <alternativeName>
        <fullName evidence="14">(R)-3-amino-2-methylpropionate--pyruvate transaminase</fullName>
    </alternativeName>
    <alternativeName>
        <fullName evidence="16">Beta-ALAAT II</fullName>
    </alternativeName>
    <alternativeName>
        <fullName evidence="17">Beta-alanine-pyruvate aminotransferase</fullName>
    </alternativeName>
    <alternativeName>
        <fullName evidence="30">D-3-aminoisobutyrate-pyruvate aminotransferase</fullName>
    </alternativeName>
    <alternativeName>
        <fullName evidence="15">D-AIBAT</fullName>
    </alternativeName>
    <alternativeName>
        <fullName evidence="29">D-beta-aminoisobutyrate-pyruvate aminotransferase</fullName>
    </alternativeName>
</protein>
<dbReference type="InterPro" id="IPR015422">
    <property type="entry name" value="PyrdxlP-dep_Trfase_small"/>
</dbReference>
<gene>
    <name evidence="40" type="primary">AGXT2</name>
    <name evidence="40" type="ORF">GWK47_029112</name>
</gene>
<evidence type="ECO:0000256" key="30">
    <source>
        <dbReference type="ARBA" id="ARBA00044258"/>
    </source>
</evidence>
<evidence type="ECO:0000256" key="38">
    <source>
        <dbReference type="ARBA" id="ARBA00058068"/>
    </source>
</evidence>
<evidence type="ECO:0000256" key="26">
    <source>
        <dbReference type="ARBA" id="ARBA00043825"/>
    </source>
</evidence>
<comment type="catalytic activity">
    <reaction evidence="22">
        <text>2-oxobutanoate + L-alanine = (2S)-2-aminobutanoate + pyruvate</text>
        <dbReference type="Rhea" id="RHEA:77355"/>
        <dbReference type="ChEBI" id="CHEBI:15361"/>
        <dbReference type="ChEBI" id="CHEBI:16763"/>
        <dbReference type="ChEBI" id="CHEBI:57972"/>
        <dbReference type="ChEBI" id="CHEBI:74359"/>
        <dbReference type="EC" id="2.6.1.44"/>
    </reaction>
</comment>
<comment type="catalytic activity">
    <reaction evidence="19">
        <text>(2S)-2-aminobutanoate + glyoxylate = 2-oxobutanoate + glycine</text>
        <dbReference type="Rhea" id="RHEA:77339"/>
        <dbReference type="ChEBI" id="CHEBI:16763"/>
        <dbReference type="ChEBI" id="CHEBI:36655"/>
        <dbReference type="ChEBI" id="CHEBI:57305"/>
        <dbReference type="ChEBI" id="CHEBI:74359"/>
    </reaction>
</comment>
<comment type="catalytic activity">
    <reaction evidence="18">
        <text>N(omega),N(omega)-dimethyl-L-arginine + pyruvate = 5-(3,3-dimethylguanidino)-2-oxopentanoate + L-alanine</text>
        <dbReference type="Rhea" id="RHEA:77303"/>
        <dbReference type="ChEBI" id="CHEBI:15361"/>
        <dbReference type="ChEBI" id="CHEBI:57972"/>
        <dbReference type="ChEBI" id="CHEBI:58326"/>
        <dbReference type="ChEBI" id="CHEBI:197301"/>
    </reaction>
</comment>
<evidence type="ECO:0000256" key="33">
    <source>
        <dbReference type="ARBA" id="ARBA00048500"/>
    </source>
</evidence>
<evidence type="ECO:0000256" key="29">
    <source>
        <dbReference type="ARBA" id="ARBA00044257"/>
    </source>
</evidence>
<comment type="subcellular location">
    <subcellularLocation>
        <location evidence="2">Mitochondrion</location>
    </subcellularLocation>
</comment>
<reference evidence="40" key="1">
    <citation type="submission" date="2020-07" db="EMBL/GenBank/DDBJ databases">
        <title>The High-quality genome of the commercially important snow crab, Chionoecetes opilio.</title>
        <authorList>
            <person name="Jeong J.-H."/>
            <person name="Ryu S."/>
        </authorList>
    </citation>
    <scope>NUCLEOTIDE SEQUENCE</scope>
    <source>
        <strain evidence="40">MADBK_172401_WGS</strain>
        <tissue evidence="40">Digestive gland</tissue>
    </source>
</reference>
<name>A0A8J5D5T2_CHIOP</name>
<evidence type="ECO:0000256" key="13">
    <source>
        <dbReference type="ARBA" id="ARBA00039862"/>
    </source>
</evidence>
<organism evidence="40 41">
    <name type="scientific">Chionoecetes opilio</name>
    <name type="common">Atlantic snow crab</name>
    <name type="synonym">Cancer opilio</name>
    <dbReference type="NCBI Taxonomy" id="41210"/>
    <lineage>
        <taxon>Eukaryota</taxon>
        <taxon>Metazoa</taxon>
        <taxon>Ecdysozoa</taxon>
        <taxon>Arthropoda</taxon>
        <taxon>Crustacea</taxon>
        <taxon>Multicrustacea</taxon>
        <taxon>Malacostraca</taxon>
        <taxon>Eumalacostraca</taxon>
        <taxon>Eucarida</taxon>
        <taxon>Decapoda</taxon>
        <taxon>Pleocyemata</taxon>
        <taxon>Brachyura</taxon>
        <taxon>Eubrachyura</taxon>
        <taxon>Majoidea</taxon>
        <taxon>Majidae</taxon>
        <taxon>Chionoecetes</taxon>
    </lineage>
</organism>
<comment type="catalytic activity">
    <reaction evidence="26">
        <text>3-oxopropanoate + L-alanine = beta-alanine + pyruvate</text>
        <dbReference type="Rhea" id="RHEA:14077"/>
        <dbReference type="ChEBI" id="CHEBI:15361"/>
        <dbReference type="ChEBI" id="CHEBI:33190"/>
        <dbReference type="ChEBI" id="CHEBI:57966"/>
        <dbReference type="ChEBI" id="CHEBI:57972"/>
        <dbReference type="EC" id="2.6.1.18"/>
    </reaction>
    <physiologicalReaction direction="right-to-left" evidence="26">
        <dbReference type="Rhea" id="RHEA:14079"/>
    </physiologicalReaction>
</comment>
<comment type="catalytic activity">
    <reaction evidence="20">
        <text>(R)-3-amino-2-methylpropanoate + pyruvate = 2-methyl-3-oxopropanoate + L-alanine</text>
        <dbReference type="Rhea" id="RHEA:18393"/>
        <dbReference type="ChEBI" id="CHEBI:15361"/>
        <dbReference type="ChEBI" id="CHEBI:57700"/>
        <dbReference type="ChEBI" id="CHEBI:57731"/>
        <dbReference type="ChEBI" id="CHEBI:57972"/>
        <dbReference type="EC" id="2.6.1.40"/>
    </reaction>
    <physiologicalReaction direction="left-to-right" evidence="20">
        <dbReference type="Rhea" id="RHEA:18394"/>
    </physiologicalReaction>
</comment>
<evidence type="ECO:0000313" key="40">
    <source>
        <dbReference type="EMBL" id="KAG0730050.1"/>
    </source>
</evidence>
<comment type="catalytic activity">
    <reaction evidence="35">
        <text>N(omega)-methyl-L-arginine + glyoxylate = 5-(3-methylguanidino)-2-oxopentanoate + glycine</text>
        <dbReference type="Rhea" id="RHEA:77323"/>
        <dbReference type="ChEBI" id="CHEBI:36655"/>
        <dbReference type="ChEBI" id="CHEBI:57305"/>
        <dbReference type="ChEBI" id="CHEBI:114953"/>
        <dbReference type="ChEBI" id="CHEBI:197314"/>
    </reaction>
</comment>
<comment type="catalytic activity">
    <reaction evidence="11">
        <text>glyoxylate + L-alanine = glycine + pyruvate</text>
        <dbReference type="Rhea" id="RHEA:24248"/>
        <dbReference type="ChEBI" id="CHEBI:15361"/>
        <dbReference type="ChEBI" id="CHEBI:36655"/>
        <dbReference type="ChEBI" id="CHEBI:57305"/>
        <dbReference type="ChEBI" id="CHEBI:57972"/>
        <dbReference type="EC" id="2.6.1.44"/>
    </reaction>
    <physiologicalReaction direction="left-to-right" evidence="11">
        <dbReference type="Rhea" id="RHEA:24249"/>
    </physiologicalReaction>
</comment>
<comment type="catalytic activity">
    <reaction evidence="25">
        <text>N(omega),N('omega)-dimethyl-L-arginine + pyruvate = 5-(3,3'-dimethylguanidino)-2-oxopentanoate + L-alanine</text>
        <dbReference type="Rhea" id="RHEA:77307"/>
        <dbReference type="ChEBI" id="CHEBI:15361"/>
        <dbReference type="ChEBI" id="CHEBI:57972"/>
        <dbReference type="ChEBI" id="CHEBI:197308"/>
        <dbReference type="ChEBI" id="CHEBI:197310"/>
    </reaction>
</comment>
<comment type="catalytic activity">
    <reaction evidence="21">
        <text>N(omega),N(omega)-dimethyl-L-arginine + oxaloacetate = 5-(3,3-dimethylguanidino)-2-oxopentanoate + L-aspartate</text>
        <dbReference type="Rhea" id="RHEA:77343"/>
        <dbReference type="ChEBI" id="CHEBI:16452"/>
        <dbReference type="ChEBI" id="CHEBI:29991"/>
        <dbReference type="ChEBI" id="CHEBI:58326"/>
        <dbReference type="ChEBI" id="CHEBI:197301"/>
    </reaction>
</comment>
<dbReference type="SUPFAM" id="SSF53383">
    <property type="entry name" value="PLP-dependent transferases"/>
    <property type="match status" value="1"/>
</dbReference>
<dbReference type="GO" id="GO:0047305">
    <property type="term" value="F:(R)-3-amino-2-methylpropionate-pyruvate transaminase activity"/>
    <property type="evidence" value="ECO:0007669"/>
    <property type="project" value="UniProtKB-EC"/>
</dbReference>
<keyword evidence="7" id="KW-0808">Transferase</keyword>
<evidence type="ECO:0000256" key="9">
    <source>
        <dbReference type="ARBA" id="ARBA00022946"/>
    </source>
</evidence>
<evidence type="ECO:0000256" key="5">
    <source>
        <dbReference type="ARBA" id="ARBA00013049"/>
    </source>
</evidence>
<evidence type="ECO:0000256" key="4">
    <source>
        <dbReference type="ARBA" id="ARBA00011881"/>
    </source>
</evidence>
<keyword evidence="8 39" id="KW-0663">Pyridoxal phosphate</keyword>
<evidence type="ECO:0000256" key="34">
    <source>
        <dbReference type="ARBA" id="ARBA00048560"/>
    </source>
</evidence>
<dbReference type="Gene3D" id="3.40.640.10">
    <property type="entry name" value="Type I PLP-dependent aspartate aminotransferase-like (Major domain)"/>
    <property type="match status" value="1"/>
</dbReference>
<comment type="similarity">
    <text evidence="3 39">Belongs to the class-III pyridoxal-phosphate-dependent aminotransferase family.</text>
</comment>
<evidence type="ECO:0000256" key="11">
    <source>
        <dbReference type="ARBA" id="ARBA00033660"/>
    </source>
</evidence>
<dbReference type="PIRSF" id="PIRSF000521">
    <property type="entry name" value="Transaminase_4ab_Lys_Orn"/>
    <property type="match status" value="1"/>
</dbReference>
<evidence type="ECO:0000256" key="24">
    <source>
        <dbReference type="ARBA" id="ARBA00043777"/>
    </source>
</evidence>
<evidence type="ECO:0000256" key="19">
    <source>
        <dbReference type="ARBA" id="ARBA00043679"/>
    </source>
</evidence>
<evidence type="ECO:0000256" key="28">
    <source>
        <dbReference type="ARBA" id="ARBA00044055"/>
    </source>
</evidence>
<evidence type="ECO:0000256" key="7">
    <source>
        <dbReference type="ARBA" id="ARBA00022679"/>
    </source>
</evidence>
<accession>A0A8J5D5T2</accession>
<dbReference type="EC" id="2.6.1.44" evidence="5"/>
<comment type="catalytic activity">
    <reaction evidence="27">
        <text>2-oxopentanoate + N(omega),N(omega)-dimethyl-L-arginine = 5-(3,3-dimethylguanidino)-2-oxopentanoate + L-2-aminopentanoate</text>
        <dbReference type="Rhea" id="RHEA:77359"/>
        <dbReference type="ChEBI" id="CHEBI:28644"/>
        <dbReference type="ChEBI" id="CHEBI:58326"/>
        <dbReference type="ChEBI" id="CHEBI:58441"/>
        <dbReference type="ChEBI" id="CHEBI:197301"/>
    </reaction>
</comment>
<comment type="catalytic activity">
    <reaction evidence="24">
        <text>L-ornithine + pyruvate = 5-amino-2-oxopentanoate + L-alanine</text>
        <dbReference type="Rhea" id="RHEA:77327"/>
        <dbReference type="ChEBI" id="CHEBI:15361"/>
        <dbReference type="ChEBI" id="CHEBI:46911"/>
        <dbReference type="ChEBI" id="CHEBI:57972"/>
        <dbReference type="ChEBI" id="CHEBI:58802"/>
    </reaction>
</comment>
<dbReference type="Gene3D" id="3.90.1150.10">
    <property type="entry name" value="Aspartate Aminotransferase, domain 1"/>
    <property type="match status" value="1"/>
</dbReference>
<evidence type="ECO:0000256" key="25">
    <source>
        <dbReference type="ARBA" id="ARBA00043798"/>
    </source>
</evidence>
<evidence type="ECO:0000256" key="6">
    <source>
        <dbReference type="ARBA" id="ARBA00022576"/>
    </source>
</evidence>
<dbReference type="Pfam" id="PF00202">
    <property type="entry name" value="Aminotran_3"/>
    <property type="match status" value="1"/>
</dbReference>
<evidence type="ECO:0000256" key="20">
    <source>
        <dbReference type="ARBA" id="ARBA00043726"/>
    </source>
</evidence>
<evidence type="ECO:0000256" key="35">
    <source>
        <dbReference type="ARBA" id="ARBA00048760"/>
    </source>
</evidence>